<feature type="transmembrane region" description="Helical" evidence="6">
    <location>
        <begin position="218"/>
        <end position="239"/>
    </location>
</feature>
<evidence type="ECO:0000313" key="8">
    <source>
        <dbReference type="Proteomes" id="UP001589870"/>
    </source>
</evidence>
<feature type="transmembrane region" description="Helical" evidence="6">
    <location>
        <begin position="130"/>
        <end position="154"/>
    </location>
</feature>
<feature type="transmembrane region" description="Helical" evidence="6">
    <location>
        <begin position="33"/>
        <end position="63"/>
    </location>
</feature>
<keyword evidence="4 6" id="KW-1133">Transmembrane helix</keyword>
<keyword evidence="8" id="KW-1185">Reference proteome</keyword>
<feature type="transmembrane region" description="Helical" evidence="6">
    <location>
        <begin position="260"/>
        <end position="287"/>
    </location>
</feature>
<evidence type="ECO:0000256" key="2">
    <source>
        <dbReference type="ARBA" id="ARBA00022475"/>
    </source>
</evidence>
<reference evidence="7 8" key="1">
    <citation type="submission" date="2024-09" db="EMBL/GenBank/DDBJ databases">
        <authorList>
            <person name="Sun Q."/>
            <person name="Mori K."/>
        </authorList>
    </citation>
    <scope>NUCLEOTIDE SEQUENCE [LARGE SCALE GENOMIC DNA]</scope>
    <source>
        <strain evidence="7 8">TBRC 1851</strain>
    </source>
</reference>
<proteinExistence type="predicted"/>
<evidence type="ECO:0000256" key="5">
    <source>
        <dbReference type="ARBA" id="ARBA00023136"/>
    </source>
</evidence>
<dbReference type="PANTHER" id="PTHR47089">
    <property type="entry name" value="ABC TRANSPORTER, PERMEASE PROTEIN"/>
    <property type="match status" value="1"/>
</dbReference>
<keyword evidence="5 6" id="KW-0472">Membrane</keyword>
<sequence length="389" mass="40031">MSDTTVLAEERTAAPRSHASPHLRLWLKGYPTLLTYLASLSVALGISASLVMMTGVSPWAAVVALYEGSLSTPASVGLALDKAAPLLIVAAGTVIAARAGLFNIGQEGQLTVGATAACAVAIFVPGPGPLVLVLSLIGGALAGAAWAGIAALLFYKAGVPIVIGTLLLVFIAVQVVFFAVTQPWLLQESGPEGDVMSPQSDLLRTEVWLPHIGEYPGLNFTSGVLIALALTVIVAVLLRHSVWGFKMKMLGMNKLAARRAGISAAVLGGTALLWSGAFAGLGGAVLLTGGNHRLQPGISENGGWDGLLVALVARENPVLAIPVAFFFGILRAGGGFLASTGVPRYLVDVVTAVLVLAVAFPPAFRILRREWRARAAARALAVEGKGMAA</sequence>
<dbReference type="InterPro" id="IPR001851">
    <property type="entry name" value="ABC_transp_permease"/>
</dbReference>
<dbReference type="PANTHER" id="PTHR47089:SF1">
    <property type="entry name" value="GUANOSINE ABC TRANSPORTER PERMEASE PROTEIN NUPP"/>
    <property type="match status" value="1"/>
</dbReference>
<protein>
    <submittedName>
        <fullName evidence="7">ABC transporter permease</fullName>
    </submittedName>
</protein>
<keyword evidence="3 6" id="KW-0812">Transmembrane</keyword>
<gene>
    <name evidence="7" type="ORF">ACFHYQ_08310</name>
</gene>
<accession>A0ABV6U2V0</accession>
<dbReference type="CDD" id="cd06580">
    <property type="entry name" value="TM_PBP1_transp_TpRbsC_like"/>
    <property type="match status" value="1"/>
</dbReference>
<dbReference type="RefSeq" id="WP_394300511.1">
    <property type="nucleotide sequence ID" value="NZ_JBHMQT010000012.1"/>
</dbReference>
<feature type="transmembrane region" description="Helical" evidence="6">
    <location>
        <begin position="161"/>
        <end position="180"/>
    </location>
</feature>
<comment type="caution">
    <text evidence="7">The sequence shown here is derived from an EMBL/GenBank/DDBJ whole genome shotgun (WGS) entry which is preliminary data.</text>
</comment>
<dbReference type="EMBL" id="JBHMQT010000012">
    <property type="protein sequence ID" value="MFC0862297.1"/>
    <property type="molecule type" value="Genomic_DNA"/>
</dbReference>
<comment type="subcellular location">
    <subcellularLocation>
        <location evidence="1">Cell membrane</location>
        <topology evidence="1">Multi-pass membrane protein</topology>
    </subcellularLocation>
</comment>
<feature type="transmembrane region" description="Helical" evidence="6">
    <location>
        <begin position="345"/>
        <end position="364"/>
    </location>
</feature>
<keyword evidence="2" id="KW-1003">Cell membrane</keyword>
<organism evidence="7 8">
    <name type="scientific">Sphaerimonospora cavernae</name>
    <dbReference type="NCBI Taxonomy" id="1740611"/>
    <lineage>
        <taxon>Bacteria</taxon>
        <taxon>Bacillati</taxon>
        <taxon>Actinomycetota</taxon>
        <taxon>Actinomycetes</taxon>
        <taxon>Streptosporangiales</taxon>
        <taxon>Streptosporangiaceae</taxon>
        <taxon>Sphaerimonospora</taxon>
    </lineage>
</organism>
<evidence type="ECO:0000313" key="7">
    <source>
        <dbReference type="EMBL" id="MFC0862297.1"/>
    </source>
</evidence>
<feature type="transmembrane region" description="Helical" evidence="6">
    <location>
        <begin position="83"/>
        <end position="101"/>
    </location>
</feature>
<evidence type="ECO:0000256" key="4">
    <source>
        <dbReference type="ARBA" id="ARBA00022989"/>
    </source>
</evidence>
<evidence type="ECO:0000256" key="6">
    <source>
        <dbReference type="SAM" id="Phobius"/>
    </source>
</evidence>
<dbReference type="Proteomes" id="UP001589870">
    <property type="component" value="Unassembled WGS sequence"/>
</dbReference>
<evidence type="ECO:0000256" key="3">
    <source>
        <dbReference type="ARBA" id="ARBA00022692"/>
    </source>
</evidence>
<dbReference type="Pfam" id="PF02653">
    <property type="entry name" value="BPD_transp_2"/>
    <property type="match status" value="1"/>
</dbReference>
<feature type="transmembrane region" description="Helical" evidence="6">
    <location>
        <begin position="108"/>
        <end position="124"/>
    </location>
</feature>
<evidence type="ECO:0000256" key="1">
    <source>
        <dbReference type="ARBA" id="ARBA00004651"/>
    </source>
</evidence>
<name>A0ABV6U2V0_9ACTN</name>